<proteinExistence type="predicted"/>
<dbReference type="Proteomes" id="UP000770015">
    <property type="component" value="Unassembled WGS sequence"/>
</dbReference>
<evidence type="ECO:0000313" key="1">
    <source>
        <dbReference type="EMBL" id="KAH6685113.1"/>
    </source>
</evidence>
<dbReference type="InterPro" id="IPR031755">
    <property type="entry name" value="Inhibitor_I66"/>
</dbReference>
<dbReference type="Pfam" id="PF16850">
    <property type="entry name" value="Inhibitor_I66"/>
    <property type="match status" value="1"/>
</dbReference>
<keyword evidence="2" id="KW-1185">Reference proteome</keyword>
<dbReference type="AlphaFoldDB" id="A0A9P9A9J1"/>
<dbReference type="Gene3D" id="2.80.10.50">
    <property type="match status" value="1"/>
</dbReference>
<dbReference type="GO" id="GO:0004867">
    <property type="term" value="F:serine-type endopeptidase inhibitor activity"/>
    <property type="evidence" value="ECO:0007669"/>
    <property type="project" value="InterPro"/>
</dbReference>
<dbReference type="OrthoDB" id="4799593at2759"/>
<comment type="caution">
    <text evidence="1">The sequence shown here is derived from an EMBL/GenBank/DDBJ whole genome shotgun (WGS) entry which is preliminary data.</text>
</comment>
<protein>
    <submittedName>
        <fullName evidence="1">Uncharacterized protein</fullName>
    </submittedName>
</protein>
<gene>
    <name evidence="1" type="ORF">F5X68DRAFT_210718</name>
</gene>
<accession>A0A9P9A9J1</accession>
<evidence type="ECO:0000313" key="2">
    <source>
        <dbReference type="Proteomes" id="UP000770015"/>
    </source>
</evidence>
<organism evidence="1 2">
    <name type="scientific">Plectosphaerella plurivora</name>
    <dbReference type="NCBI Taxonomy" id="936078"/>
    <lineage>
        <taxon>Eukaryota</taxon>
        <taxon>Fungi</taxon>
        <taxon>Dikarya</taxon>
        <taxon>Ascomycota</taxon>
        <taxon>Pezizomycotina</taxon>
        <taxon>Sordariomycetes</taxon>
        <taxon>Hypocreomycetidae</taxon>
        <taxon>Glomerellales</taxon>
        <taxon>Plectosphaerellaceae</taxon>
        <taxon>Plectosphaerella</taxon>
    </lineage>
</organism>
<name>A0A9P9A9J1_9PEZI</name>
<dbReference type="EMBL" id="JAGSXJ010000016">
    <property type="protein sequence ID" value="KAH6685113.1"/>
    <property type="molecule type" value="Genomic_DNA"/>
</dbReference>
<reference evidence="1" key="1">
    <citation type="journal article" date="2021" name="Nat. Commun.">
        <title>Genetic determinants of endophytism in the Arabidopsis root mycobiome.</title>
        <authorList>
            <person name="Mesny F."/>
            <person name="Miyauchi S."/>
            <person name="Thiergart T."/>
            <person name="Pickel B."/>
            <person name="Atanasova L."/>
            <person name="Karlsson M."/>
            <person name="Huettel B."/>
            <person name="Barry K.W."/>
            <person name="Haridas S."/>
            <person name="Chen C."/>
            <person name="Bauer D."/>
            <person name="Andreopoulos W."/>
            <person name="Pangilinan J."/>
            <person name="LaButti K."/>
            <person name="Riley R."/>
            <person name="Lipzen A."/>
            <person name="Clum A."/>
            <person name="Drula E."/>
            <person name="Henrissat B."/>
            <person name="Kohler A."/>
            <person name="Grigoriev I.V."/>
            <person name="Martin F.M."/>
            <person name="Hacquard S."/>
        </authorList>
    </citation>
    <scope>NUCLEOTIDE SEQUENCE</scope>
    <source>
        <strain evidence="1">MPI-SDFR-AT-0117</strain>
    </source>
</reference>
<sequence length="130" mass="14142">MSSLDKAFTIEIDGAPIVKVTDQIRERTQARVADSGINAMFTLKEGRLSSDGYHLGRYTIENRSFMPKEVFWFPKGDGTSQSQAVSAEKSGDSYKLQFGGGSLIAEGGRVFADLQGLGDNKVVIKFVTEA</sequence>